<evidence type="ECO:0000256" key="2">
    <source>
        <dbReference type="ARBA" id="ARBA00007430"/>
    </source>
</evidence>
<keyword evidence="3" id="KW-1003">Cell membrane</keyword>
<dbReference type="Proteomes" id="UP000573499">
    <property type="component" value="Unassembled WGS sequence"/>
</dbReference>
<dbReference type="GO" id="GO:0005886">
    <property type="term" value="C:plasma membrane"/>
    <property type="evidence" value="ECO:0007669"/>
    <property type="project" value="UniProtKB-SubCell"/>
</dbReference>
<evidence type="ECO:0000256" key="7">
    <source>
        <dbReference type="SAM" id="Phobius"/>
    </source>
</evidence>
<dbReference type="Pfam" id="PF13440">
    <property type="entry name" value="Polysacc_synt_3"/>
    <property type="match status" value="1"/>
</dbReference>
<dbReference type="PANTHER" id="PTHR30250">
    <property type="entry name" value="PST FAMILY PREDICTED COLANIC ACID TRANSPORTER"/>
    <property type="match status" value="1"/>
</dbReference>
<evidence type="ECO:0000313" key="9">
    <source>
        <dbReference type="Proteomes" id="UP000573499"/>
    </source>
</evidence>
<accession>A0A7W2F8U6</accession>
<evidence type="ECO:0000256" key="6">
    <source>
        <dbReference type="ARBA" id="ARBA00023136"/>
    </source>
</evidence>
<protein>
    <submittedName>
        <fullName evidence="8">Lipopolysaccharide biosynthesis protein</fullName>
    </submittedName>
</protein>
<dbReference type="CDD" id="cd13127">
    <property type="entry name" value="MATE_tuaB_like"/>
    <property type="match status" value="1"/>
</dbReference>
<dbReference type="EMBL" id="JACEZU010000004">
    <property type="protein sequence ID" value="MBA5687283.1"/>
    <property type="molecule type" value="Genomic_DNA"/>
</dbReference>
<feature type="transmembrane region" description="Helical" evidence="7">
    <location>
        <begin position="250"/>
        <end position="268"/>
    </location>
</feature>
<comment type="subcellular location">
    <subcellularLocation>
        <location evidence="1">Cell membrane</location>
        <topology evidence="1">Multi-pass membrane protein</topology>
    </subcellularLocation>
</comment>
<evidence type="ECO:0000256" key="5">
    <source>
        <dbReference type="ARBA" id="ARBA00022989"/>
    </source>
</evidence>
<sequence>METTRRSFLYSFAEKYTSLLLSTAGAMVISRVLTPAEIGVYSVGAVLVGLAQVVRDFGVGQFLIQERQLTDEKLRAALTVSIGVAWLLAALVWLASGPVATFYHEPRLRKVLVLLACNFLLLPFGATTLVCLRRAMRFSAIYAINTVHSVVQLGCTLALALLGWSYLSLAWGAVAATGASLLASLYFRPAGLPWLPGWRGVRGVLSFGALATGGGVVDEIGVAAPELIIGKFLGVAEVGLFGKAMGLLNVFNQLITGAVSPVIFPWFSMQARAGQDVRAAYLKTLACMTALAWPFFSFVALTAGPLLRLLYGPQWDAAQPLIRIMCFSSAFYSMFSMARYLFVALGQVRMQATLDAQAVPARVAAVLLATPFGLAWVAWAVVFGALFRSWLTWRCLVRLTDMTAAQLLAALWRSAIVTAAAAGGAVAMQWTWQDDAAHPLPRLLASALACLLCWLAAVLACGHPLGAEIGLAGRKSLSILTRQGRT</sequence>
<feature type="transmembrane region" description="Helical" evidence="7">
    <location>
        <begin position="443"/>
        <end position="465"/>
    </location>
</feature>
<feature type="transmembrane region" description="Helical" evidence="7">
    <location>
        <begin position="280"/>
        <end position="301"/>
    </location>
</feature>
<gene>
    <name evidence="8" type="ORF">H3H39_09530</name>
</gene>
<feature type="transmembrane region" description="Helical" evidence="7">
    <location>
        <begin position="363"/>
        <end position="387"/>
    </location>
</feature>
<keyword evidence="4 7" id="KW-0812">Transmembrane</keyword>
<evidence type="ECO:0000256" key="1">
    <source>
        <dbReference type="ARBA" id="ARBA00004651"/>
    </source>
</evidence>
<reference evidence="8 9" key="1">
    <citation type="submission" date="2020-07" db="EMBL/GenBank/DDBJ databases">
        <title>Novel species isolated from subtropical streams in China.</title>
        <authorList>
            <person name="Lu H."/>
        </authorList>
    </citation>
    <scope>NUCLEOTIDE SEQUENCE [LARGE SCALE GENOMIC DNA]</scope>
    <source>
        <strain evidence="8 9">LX47W</strain>
    </source>
</reference>
<keyword evidence="6 7" id="KW-0472">Membrane</keyword>
<feature type="transmembrane region" description="Helical" evidence="7">
    <location>
        <begin position="111"/>
        <end position="132"/>
    </location>
</feature>
<keyword evidence="9" id="KW-1185">Reference proteome</keyword>
<dbReference type="PANTHER" id="PTHR30250:SF10">
    <property type="entry name" value="LIPOPOLYSACCHARIDE BIOSYNTHESIS PROTEIN WZXC"/>
    <property type="match status" value="1"/>
</dbReference>
<dbReference type="AlphaFoldDB" id="A0A7W2F8U6"/>
<comment type="similarity">
    <text evidence="2">Belongs to the polysaccharide synthase family.</text>
</comment>
<name>A0A7W2F8U6_9BURK</name>
<proteinExistence type="inferred from homology"/>
<evidence type="ECO:0000256" key="4">
    <source>
        <dbReference type="ARBA" id="ARBA00022692"/>
    </source>
</evidence>
<feature type="transmembrane region" description="Helical" evidence="7">
    <location>
        <begin position="139"/>
        <end position="162"/>
    </location>
</feature>
<feature type="transmembrane region" description="Helical" evidence="7">
    <location>
        <begin position="407"/>
        <end position="431"/>
    </location>
</feature>
<evidence type="ECO:0000313" key="8">
    <source>
        <dbReference type="EMBL" id="MBA5687283.1"/>
    </source>
</evidence>
<feature type="transmembrane region" description="Helical" evidence="7">
    <location>
        <begin position="76"/>
        <end position="96"/>
    </location>
</feature>
<dbReference type="InterPro" id="IPR050833">
    <property type="entry name" value="Poly_Biosynth_Transport"/>
</dbReference>
<comment type="caution">
    <text evidence="8">The sequence shown here is derived from an EMBL/GenBank/DDBJ whole genome shotgun (WGS) entry which is preliminary data.</text>
</comment>
<keyword evidence="5 7" id="KW-1133">Transmembrane helix</keyword>
<evidence type="ECO:0000256" key="3">
    <source>
        <dbReference type="ARBA" id="ARBA00022475"/>
    </source>
</evidence>
<feature type="transmembrane region" description="Helical" evidence="7">
    <location>
        <begin position="321"/>
        <end position="342"/>
    </location>
</feature>
<organism evidence="8 9">
    <name type="scientific">Rugamonas apoptosis</name>
    <dbReference type="NCBI Taxonomy" id="2758570"/>
    <lineage>
        <taxon>Bacteria</taxon>
        <taxon>Pseudomonadati</taxon>
        <taxon>Pseudomonadota</taxon>
        <taxon>Betaproteobacteria</taxon>
        <taxon>Burkholderiales</taxon>
        <taxon>Oxalobacteraceae</taxon>
        <taxon>Telluria group</taxon>
        <taxon>Rugamonas</taxon>
    </lineage>
</organism>
<feature type="transmembrane region" description="Helical" evidence="7">
    <location>
        <begin position="168"/>
        <end position="187"/>
    </location>
</feature>